<dbReference type="PROSITE" id="PS51831">
    <property type="entry name" value="HD"/>
    <property type="match status" value="1"/>
</dbReference>
<dbReference type="EMBL" id="BQMJ01000038">
    <property type="protein sequence ID" value="GJQ12905.1"/>
    <property type="molecule type" value="Genomic_DNA"/>
</dbReference>
<dbReference type="InterPro" id="IPR006674">
    <property type="entry name" value="HD_domain"/>
</dbReference>
<dbReference type="OrthoDB" id="430679at2759"/>
<name>A0A9C7PYT1_9RHOD</name>
<comment type="caution">
    <text evidence="3">The sequence shown here is derived from an EMBL/GenBank/DDBJ whole genome shotgun (WGS) entry which is preliminary data.</text>
</comment>
<accession>A0A9C7PYT1</accession>
<dbReference type="Proteomes" id="UP001061958">
    <property type="component" value="Unassembled WGS sequence"/>
</dbReference>
<evidence type="ECO:0000259" key="2">
    <source>
        <dbReference type="PROSITE" id="PS51831"/>
    </source>
</evidence>
<comment type="similarity">
    <text evidence="1">Belongs to the RelA/SpoT family.</text>
</comment>
<dbReference type="CDD" id="cd00077">
    <property type="entry name" value="HDc"/>
    <property type="match status" value="1"/>
</dbReference>
<evidence type="ECO:0000256" key="1">
    <source>
        <dbReference type="ARBA" id="ARBA00007476"/>
    </source>
</evidence>
<protein>
    <recommendedName>
        <fullName evidence="2">HD domain-containing protein</fullName>
    </recommendedName>
</protein>
<dbReference type="InterPro" id="IPR003607">
    <property type="entry name" value="HD/PDEase_dom"/>
</dbReference>
<dbReference type="SUPFAM" id="SSF109604">
    <property type="entry name" value="HD-domain/PDEase-like"/>
    <property type="match status" value="1"/>
</dbReference>
<dbReference type="Pfam" id="PF13328">
    <property type="entry name" value="HD_4"/>
    <property type="match status" value="1"/>
</dbReference>
<evidence type="ECO:0000313" key="4">
    <source>
        <dbReference type="Proteomes" id="UP001061958"/>
    </source>
</evidence>
<dbReference type="PANTHER" id="PTHR43061">
    <property type="entry name" value="GTP DIPHOSPHOKINASE RSH1, CHLOROPLASTIC-RELATED"/>
    <property type="match status" value="1"/>
</dbReference>
<reference evidence="3" key="2">
    <citation type="submission" date="2022-01" db="EMBL/GenBank/DDBJ databases">
        <authorList>
            <person name="Hirooka S."/>
            <person name="Miyagishima S.Y."/>
        </authorList>
    </citation>
    <scope>NUCLEOTIDE SEQUENCE</scope>
    <source>
        <strain evidence="3">NBRC 102759</strain>
    </source>
</reference>
<feature type="domain" description="HD" evidence="2">
    <location>
        <begin position="127"/>
        <end position="228"/>
    </location>
</feature>
<gene>
    <name evidence="3" type="ORF">GpartN1_g4696.t1</name>
</gene>
<dbReference type="AlphaFoldDB" id="A0A9C7PYT1"/>
<keyword evidence="4" id="KW-1185">Reference proteome</keyword>
<organism evidence="3 4">
    <name type="scientific">Galdieria partita</name>
    <dbReference type="NCBI Taxonomy" id="83374"/>
    <lineage>
        <taxon>Eukaryota</taxon>
        <taxon>Rhodophyta</taxon>
        <taxon>Bangiophyceae</taxon>
        <taxon>Galdieriales</taxon>
        <taxon>Galdieriaceae</taxon>
        <taxon>Galdieria</taxon>
    </lineage>
</organism>
<evidence type="ECO:0000313" key="3">
    <source>
        <dbReference type="EMBL" id="GJQ12905.1"/>
    </source>
</evidence>
<dbReference type="FunFam" id="1.10.3210.10:FF:000001">
    <property type="entry name" value="GTP pyrophosphokinase RelA"/>
    <property type="match status" value="1"/>
</dbReference>
<proteinExistence type="inferred from homology"/>
<reference evidence="3" key="1">
    <citation type="journal article" date="2022" name="Proc. Natl. Acad. Sci. U.S.A.">
        <title>Life cycle and functional genomics of the unicellular red alga Galdieria for elucidating algal and plant evolution and industrial use.</title>
        <authorList>
            <person name="Hirooka S."/>
            <person name="Itabashi T."/>
            <person name="Ichinose T.M."/>
            <person name="Onuma R."/>
            <person name="Fujiwara T."/>
            <person name="Yamashita S."/>
            <person name="Jong L.W."/>
            <person name="Tomita R."/>
            <person name="Iwane A.H."/>
            <person name="Miyagishima S.Y."/>
        </authorList>
    </citation>
    <scope>NUCLEOTIDE SEQUENCE</scope>
    <source>
        <strain evidence="3">NBRC 102759</strain>
    </source>
</reference>
<dbReference type="Gene3D" id="1.10.3210.10">
    <property type="entry name" value="Hypothetical protein af1432"/>
    <property type="match status" value="1"/>
</dbReference>
<sequence>MLSYSANILFYGKRFQRTRCIGFKLGSFGTHQPERNLLPSVQTKASVAYYMGILTKRQREEDSENDLEQLSFVKLPHEILQPVEYYWSQLEPHLKYQSASDLSVIEKALQLAYQAHELQKRHSGDPFITHPVAVANILAELRMDRDTIVAGLLHDTVEDTEVTLNTIEELFGVEVRRIVEGETKVSKLPKMADISIDRQPENLRQLFIAMTEDWRIIIVKLADRLHNMRTLQYMKQAKRHRIAKETLDIFAPLAHRLGKAELERLGFMYLFPS</sequence>
<dbReference type="PANTHER" id="PTHR43061:SF1">
    <property type="entry name" value="GTP DIPHOSPHOKINASE RSH1, CHLOROPLASTIC-RELATED"/>
    <property type="match status" value="1"/>
</dbReference>
<dbReference type="SMART" id="SM00471">
    <property type="entry name" value="HDc"/>
    <property type="match status" value="1"/>
</dbReference>